<dbReference type="RefSeq" id="WP_276093096.1">
    <property type="nucleotide sequence ID" value="NZ_JARJBC010000005.1"/>
</dbReference>
<feature type="chain" id="PRO_5046508250" description="Copper chaperone PCu(A)C" evidence="2">
    <location>
        <begin position="25"/>
        <end position="171"/>
    </location>
</feature>
<feature type="signal peptide" evidence="2">
    <location>
        <begin position="1"/>
        <end position="24"/>
    </location>
</feature>
<dbReference type="EMBL" id="JARJBC010000005">
    <property type="protein sequence ID" value="MDF3289558.1"/>
    <property type="molecule type" value="Genomic_DNA"/>
</dbReference>
<keyword evidence="4" id="KW-1185">Reference proteome</keyword>
<dbReference type="InterPro" id="IPR036182">
    <property type="entry name" value="PCuAC_sf"/>
</dbReference>
<sequence>MTRNGVSSRTASAAVATAALLALATACSGGQTQPSGPVTPSDTATTPGELNIQVPGTNLAVHNAVAHIGPSGTGQLTMTIRNGGSVAEHLAMVATPNGGRATLQGNSTGNGSLSTSGILLNPGTTVTFGGQGGPSVQLPKVNGATSNGKLPLTLQFGVAGLVHMSARVTTH</sequence>
<organism evidence="3 4">
    <name type="scientific">Streptomyces silvisoli</name>
    <dbReference type="NCBI Taxonomy" id="3034235"/>
    <lineage>
        <taxon>Bacteria</taxon>
        <taxon>Bacillati</taxon>
        <taxon>Actinomycetota</taxon>
        <taxon>Actinomycetes</taxon>
        <taxon>Kitasatosporales</taxon>
        <taxon>Streptomycetaceae</taxon>
        <taxon>Streptomyces</taxon>
    </lineage>
</organism>
<dbReference type="PROSITE" id="PS51257">
    <property type="entry name" value="PROKAR_LIPOPROTEIN"/>
    <property type="match status" value="1"/>
</dbReference>
<keyword evidence="2" id="KW-0732">Signal</keyword>
<name>A0ABT5ZI91_9ACTN</name>
<comment type="caution">
    <text evidence="3">The sequence shown here is derived from an EMBL/GenBank/DDBJ whole genome shotgun (WGS) entry which is preliminary data.</text>
</comment>
<proteinExistence type="predicted"/>
<evidence type="ECO:0008006" key="5">
    <source>
        <dbReference type="Google" id="ProtNLM"/>
    </source>
</evidence>
<dbReference type="SUPFAM" id="SSF110087">
    <property type="entry name" value="DR1885-like metal-binding protein"/>
    <property type="match status" value="1"/>
</dbReference>
<protein>
    <recommendedName>
        <fullName evidence="5">Copper chaperone PCu(A)C</fullName>
    </recommendedName>
</protein>
<evidence type="ECO:0000313" key="3">
    <source>
        <dbReference type="EMBL" id="MDF3289558.1"/>
    </source>
</evidence>
<reference evidence="3 4" key="1">
    <citation type="submission" date="2023-03" db="EMBL/GenBank/DDBJ databases">
        <title>Draft genome sequence of Streptomyces sp. RB6PN23 isolated from peat swamp forest in Thailand.</title>
        <authorList>
            <person name="Klaysubun C."/>
            <person name="Duangmal K."/>
        </authorList>
    </citation>
    <scope>NUCLEOTIDE SEQUENCE [LARGE SCALE GENOMIC DNA]</scope>
    <source>
        <strain evidence="3 4">RB6PN23</strain>
    </source>
</reference>
<evidence type="ECO:0000256" key="1">
    <source>
        <dbReference type="SAM" id="MobiDB-lite"/>
    </source>
</evidence>
<evidence type="ECO:0000256" key="2">
    <source>
        <dbReference type="SAM" id="SignalP"/>
    </source>
</evidence>
<evidence type="ECO:0000313" key="4">
    <source>
        <dbReference type="Proteomes" id="UP001216579"/>
    </source>
</evidence>
<feature type="region of interest" description="Disordered" evidence="1">
    <location>
        <begin position="29"/>
        <end position="50"/>
    </location>
</feature>
<gene>
    <name evidence="3" type="ORF">P3G67_09945</name>
</gene>
<accession>A0ABT5ZI91</accession>
<feature type="compositionally biased region" description="Polar residues" evidence="1">
    <location>
        <begin position="29"/>
        <end position="48"/>
    </location>
</feature>
<dbReference type="Proteomes" id="UP001216579">
    <property type="component" value="Unassembled WGS sequence"/>
</dbReference>
<dbReference type="Gene3D" id="2.60.40.1890">
    <property type="entry name" value="PCu(A)C copper chaperone"/>
    <property type="match status" value="1"/>
</dbReference>